<reference evidence="4" key="1">
    <citation type="submission" date="2016-12" db="EMBL/GenBank/DDBJ databases">
        <title>Comparative genomics of four Isosphaeraceae planctomycetes: a common pool of plasmids and glycoside hydrolase genes.</title>
        <authorList>
            <person name="Ivanova A."/>
        </authorList>
    </citation>
    <scope>NUCLEOTIDE SEQUENCE [LARGE SCALE GENOMIC DNA]</scope>
    <source>
        <strain evidence="4">PX4</strain>
    </source>
</reference>
<evidence type="ECO:0000313" key="3">
    <source>
        <dbReference type="EMBL" id="APW64012.1"/>
    </source>
</evidence>
<dbReference type="OrthoDB" id="230928at2"/>
<organism evidence="3 4">
    <name type="scientific">Paludisphaera borealis</name>
    <dbReference type="NCBI Taxonomy" id="1387353"/>
    <lineage>
        <taxon>Bacteria</taxon>
        <taxon>Pseudomonadati</taxon>
        <taxon>Planctomycetota</taxon>
        <taxon>Planctomycetia</taxon>
        <taxon>Isosphaerales</taxon>
        <taxon>Isosphaeraceae</taxon>
        <taxon>Paludisphaera</taxon>
    </lineage>
</organism>
<dbReference type="KEGG" id="pbor:BSF38_05601"/>
<feature type="transmembrane region" description="Helical" evidence="1">
    <location>
        <begin position="235"/>
        <end position="253"/>
    </location>
</feature>
<keyword evidence="1" id="KW-0472">Membrane</keyword>
<feature type="transmembrane region" description="Helical" evidence="1">
    <location>
        <begin position="7"/>
        <end position="25"/>
    </location>
</feature>
<dbReference type="AlphaFoldDB" id="A0A1U7CYI0"/>
<feature type="transmembrane region" description="Helical" evidence="1">
    <location>
        <begin position="403"/>
        <end position="424"/>
    </location>
</feature>
<feature type="transmembrane region" description="Helical" evidence="1">
    <location>
        <begin position="334"/>
        <end position="352"/>
    </location>
</feature>
<dbReference type="RefSeq" id="WP_076350300.1">
    <property type="nucleotide sequence ID" value="NZ_CP019082.1"/>
</dbReference>
<evidence type="ECO:0000313" key="4">
    <source>
        <dbReference type="Proteomes" id="UP000186309"/>
    </source>
</evidence>
<keyword evidence="1" id="KW-0812">Transmembrane</keyword>
<dbReference type="STRING" id="1387353.BSF38_05601"/>
<feature type="transmembrane region" description="Helical" evidence="1">
    <location>
        <begin position="96"/>
        <end position="122"/>
    </location>
</feature>
<dbReference type="EMBL" id="CP019082">
    <property type="protein sequence ID" value="APW64012.1"/>
    <property type="molecule type" value="Genomic_DNA"/>
</dbReference>
<accession>A0A1U7CYI0</accession>
<keyword evidence="1" id="KW-1133">Transmembrane helix</keyword>
<sequence>MTGWPCLLLNGLLAPAAWWVAVYGLRQQGRLTQVVAASVVAWVWSTLGMQFLGTLGLIQVGWLLTWTVLGLAAGLACRRSRGPSPAIEPDEEPTGWGWEGVLAVAAAVWASLALGLSSLIFPVKVISDGPIYHLYFAARWWKAGRLFLVASPFGESAATYFPANGELWFTWLMTGWGGDRLARIGQAPFLLLAALAAYGCARELGAGRKASIVASALFATCSPLILFTFEANVDTIFIAGYLTAAYFFLRFGLGRDGTTALALGGLAAGEAFGTKSIGVVFVPPLLVAAVWIVARRTRSLRSTILLSALILASALTTSGFWYGRNWLLTGNPLYPLHLQIGDVVLLSGWYGPDAMRNSVYYIPMGDWRAMIDNIVAVLDPRLVPLWLASIVGFWAIGGRSKGRIGWVWAFSAAAVLNVALYWLCIPYRTQQRFMLPGLGMAVVPLARLLDGRRWLTRATVVLLLVHLLTPQTWPLASGESDIPWDLSPKIPNGMGAMIQLGPRLQRLAASRFALSEIVAPAELIVSAAAALVIALACSKPWRDGRASAWAGASIVGSLAVVGAVGYAEIAMVGSDSRRLFFPAFLDFYAGWMQLDARSGPDGSRVAYAGTNIPYYLMGSGLRNDVRYVNIDGHPDWQMHDYHRQSRQQGQGLWPSSRPGWDRIGGDYEAWLANLEADRIQLLVVTRANPGEGPHNVADTENFPIERHWADAHPEVFEPLYGIAEHDPWFRLYRIHARANRGTANVAL</sequence>
<dbReference type="Proteomes" id="UP000186309">
    <property type="component" value="Chromosome"/>
</dbReference>
<proteinExistence type="predicted"/>
<feature type="domain" description="Glycosyltransferase RgtA/B/C/D-like" evidence="2">
    <location>
        <begin position="168"/>
        <end position="313"/>
    </location>
</feature>
<name>A0A1U7CYI0_9BACT</name>
<feature type="transmembrane region" description="Helical" evidence="1">
    <location>
        <begin position="181"/>
        <end position="200"/>
    </location>
</feature>
<dbReference type="Pfam" id="PF13231">
    <property type="entry name" value="PMT_2"/>
    <property type="match status" value="1"/>
</dbReference>
<feature type="transmembrane region" description="Helical" evidence="1">
    <location>
        <begin position="373"/>
        <end position="397"/>
    </location>
</feature>
<dbReference type="InterPro" id="IPR038731">
    <property type="entry name" value="RgtA/B/C-like"/>
</dbReference>
<evidence type="ECO:0000256" key="1">
    <source>
        <dbReference type="SAM" id="Phobius"/>
    </source>
</evidence>
<feature type="transmembrane region" description="Helical" evidence="1">
    <location>
        <begin position="212"/>
        <end position="229"/>
    </location>
</feature>
<gene>
    <name evidence="3" type="ORF">BSF38_05601</name>
</gene>
<feature type="transmembrane region" description="Helical" evidence="1">
    <location>
        <begin position="304"/>
        <end position="322"/>
    </location>
</feature>
<evidence type="ECO:0000259" key="2">
    <source>
        <dbReference type="Pfam" id="PF13231"/>
    </source>
</evidence>
<keyword evidence="4" id="KW-1185">Reference proteome</keyword>
<protein>
    <recommendedName>
        <fullName evidence="2">Glycosyltransferase RgtA/B/C/D-like domain-containing protein</fullName>
    </recommendedName>
</protein>
<feature type="transmembrane region" description="Helical" evidence="1">
    <location>
        <begin position="517"/>
        <end position="536"/>
    </location>
</feature>
<feature type="transmembrane region" description="Helical" evidence="1">
    <location>
        <begin position="548"/>
        <end position="567"/>
    </location>
</feature>